<accession>A0A3A8K5I1</accession>
<feature type="domain" description="MrfA-like Zn-binding" evidence="2">
    <location>
        <begin position="477"/>
        <end position="579"/>
    </location>
</feature>
<proteinExistence type="predicted"/>
<evidence type="ECO:0000256" key="1">
    <source>
        <dbReference type="SAM" id="MobiDB-lite"/>
    </source>
</evidence>
<dbReference type="Proteomes" id="UP000268313">
    <property type="component" value="Unassembled WGS sequence"/>
</dbReference>
<dbReference type="RefSeq" id="WP_120606327.1">
    <property type="nucleotide sequence ID" value="NZ_JABFJX010000180.1"/>
</dbReference>
<gene>
    <name evidence="3" type="ORF">D7X32_31805</name>
</gene>
<keyword evidence="4" id="KW-1185">Reference proteome</keyword>
<feature type="region of interest" description="Disordered" evidence="1">
    <location>
        <begin position="1"/>
        <end position="23"/>
    </location>
</feature>
<dbReference type="InterPro" id="IPR018973">
    <property type="entry name" value="MZB"/>
</dbReference>
<dbReference type="EMBL" id="RAWE01000166">
    <property type="protein sequence ID" value="RKG97701.1"/>
    <property type="molecule type" value="Genomic_DNA"/>
</dbReference>
<feature type="compositionally biased region" description="Basic residues" evidence="1">
    <location>
        <begin position="1"/>
        <end position="12"/>
    </location>
</feature>
<dbReference type="OrthoDB" id="9134227at2"/>
<comment type="caution">
    <text evidence="3">The sequence shown here is derived from an EMBL/GenBank/DDBJ whole genome shotgun (WGS) entry which is preliminary data.</text>
</comment>
<evidence type="ECO:0000313" key="4">
    <source>
        <dbReference type="Proteomes" id="UP000268313"/>
    </source>
</evidence>
<dbReference type="Pfam" id="PF09369">
    <property type="entry name" value="MZB"/>
    <property type="match status" value="1"/>
</dbReference>
<reference evidence="4" key="1">
    <citation type="submission" date="2018-09" db="EMBL/GenBank/DDBJ databases">
        <authorList>
            <person name="Livingstone P.G."/>
            <person name="Whitworth D.E."/>
        </authorList>
    </citation>
    <scope>NUCLEOTIDE SEQUENCE [LARGE SCALE GENOMIC DNA]</scope>
    <source>
        <strain evidence="4">CA043D</strain>
    </source>
</reference>
<dbReference type="NCBIfam" id="NF038324">
    <property type="entry name" value="DrmB_fam"/>
    <property type="match status" value="1"/>
</dbReference>
<evidence type="ECO:0000313" key="3">
    <source>
        <dbReference type="EMBL" id="RKG97701.1"/>
    </source>
</evidence>
<dbReference type="AlphaFoldDB" id="A0A3A8K5I1"/>
<sequence length="615" mass="69419">MANRRKWTKARSTRPPDGRVRQSQVVSTFGPGSMLDLLNDAVLVGGLDFWRLKGQGEVVNEPRLLEIVEPLYHRNKWPLSKEAPFRKPPAGDEREPTESCGIQVYEFPRWFVCQNPRCRALVRANSLERVNQEYRHRCSGVDAKPERCVPVRFVAACPRGHLSDIDWSWWMHERKPCDAPQLKLEEGVSGDFSDIEVACSTCGKRRRLIDMTHKEQQDRCDGERPWLGLEARERCDEKQRLLVRTASNGYFAQTTSAITIPEPESLRRKVQSAWSILQAATAESLPAFRTIPQVQVALGSVSNAEVLAAIAAEREHTPEAVPEIRTAEWLQFLAQPQEKPGEMPRDRTEVFWARRIARPQGLPSLVERVVLARRLREVQAQVGFTRLEPLTKDLQGRYDLDVALAPMSLHRDWVPVTEMQGEGMLLVLDEQQVHAWETSAPVRRREEVLKAGWERWKQGSGSKLAFPGVRLYLLHSLAHLLMTEVALECGYPASSIRERLYCAPHSDAVPMAGILLMTGTTGAEGTLGGLVEEGRRLGQHLARALEDARLCSNDPVCAHHEPTGRDDRDLEGAACHGCLFLPECSCERFNQYLDRALVVPTLGHEDVAFLKTPWT</sequence>
<evidence type="ECO:0000259" key="2">
    <source>
        <dbReference type="Pfam" id="PF09369"/>
    </source>
</evidence>
<dbReference type="InterPro" id="IPR047721">
    <property type="entry name" value="DrmB"/>
</dbReference>
<organism evidence="3 4">
    <name type="scientific">Corallococcus carmarthensis</name>
    <dbReference type="NCBI Taxonomy" id="2316728"/>
    <lineage>
        <taxon>Bacteria</taxon>
        <taxon>Pseudomonadati</taxon>
        <taxon>Myxococcota</taxon>
        <taxon>Myxococcia</taxon>
        <taxon>Myxococcales</taxon>
        <taxon>Cystobacterineae</taxon>
        <taxon>Myxococcaceae</taxon>
        <taxon>Corallococcus</taxon>
    </lineage>
</organism>
<name>A0A3A8K5I1_9BACT</name>
<protein>
    <submittedName>
        <fullName evidence="3">DUF1998 domain-containing protein</fullName>
    </submittedName>
</protein>